<accession>A0A2I0AE76</accession>
<dbReference type="AlphaFoldDB" id="A0A2I0AE76"/>
<dbReference type="InterPro" id="IPR045295">
    <property type="entry name" value="Complex1_LYR_SDHAF1_LYRM8"/>
</dbReference>
<evidence type="ECO:0000256" key="1">
    <source>
        <dbReference type="ARBA" id="ARBA00004305"/>
    </source>
</evidence>
<keyword evidence="3" id="KW-0143">Chaperone</keyword>
<comment type="similarity">
    <text evidence="4">Belongs to the complex I LYR family. SDHAF1 subfamily.</text>
</comment>
<keyword evidence="7" id="KW-1185">Reference proteome</keyword>
<dbReference type="Pfam" id="PF05347">
    <property type="entry name" value="Complex1_LYR"/>
    <property type="match status" value="1"/>
</dbReference>
<dbReference type="STRING" id="1088818.A0A2I0AE76"/>
<evidence type="ECO:0000256" key="4">
    <source>
        <dbReference type="ARBA" id="ARBA00025715"/>
    </source>
</evidence>
<organism evidence="6 7">
    <name type="scientific">Apostasia shenzhenica</name>
    <dbReference type="NCBI Taxonomy" id="1088818"/>
    <lineage>
        <taxon>Eukaryota</taxon>
        <taxon>Viridiplantae</taxon>
        <taxon>Streptophyta</taxon>
        <taxon>Embryophyta</taxon>
        <taxon>Tracheophyta</taxon>
        <taxon>Spermatophyta</taxon>
        <taxon>Magnoliopsida</taxon>
        <taxon>Liliopsida</taxon>
        <taxon>Asparagales</taxon>
        <taxon>Orchidaceae</taxon>
        <taxon>Apostasioideae</taxon>
        <taxon>Apostasia</taxon>
    </lineage>
</organism>
<dbReference type="GO" id="GO:0034553">
    <property type="term" value="P:mitochondrial respiratory chain complex II assembly"/>
    <property type="evidence" value="ECO:0007669"/>
    <property type="project" value="InterPro"/>
</dbReference>
<evidence type="ECO:0000256" key="2">
    <source>
        <dbReference type="ARBA" id="ARBA00023128"/>
    </source>
</evidence>
<reference evidence="6 7" key="1">
    <citation type="journal article" date="2017" name="Nature">
        <title>The Apostasia genome and the evolution of orchids.</title>
        <authorList>
            <person name="Zhang G.Q."/>
            <person name="Liu K.W."/>
            <person name="Li Z."/>
            <person name="Lohaus R."/>
            <person name="Hsiao Y.Y."/>
            <person name="Niu S.C."/>
            <person name="Wang J.Y."/>
            <person name="Lin Y.C."/>
            <person name="Xu Q."/>
            <person name="Chen L.J."/>
            <person name="Yoshida K."/>
            <person name="Fujiwara S."/>
            <person name="Wang Z.W."/>
            <person name="Zhang Y.Q."/>
            <person name="Mitsuda N."/>
            <person name="Wang M."/>
            <person name="Liu G.H."/>
            <person name="Pecoraro L."/>
            <person name="Huang H.X."/>
            <person name="Xiao X.J."/>
            <person name="Lin M."/>
            <person name="Wu X.Y."/>
            <person name="Wu W.L."/>
            <person name="Chen Y.Y."/>
            <person name="Chang S.B."/>
            <person name="Sakamoto S."/>
            <person name="Ohme-Takagi M."/>
            <person name="Yagi M."/>
            <person name="Zeng S.J."/>
            <person name="Shen C.Y."/>
            <person name="Yeh C.M."/>
            <person name="Luo Y.B."/>
            <person name="Tsai W.C."/>
            <person name="Van de Peer Y."/>
            <person name="Liu Z.J."/>
        </authorList>
    </citation>
    <scope>NUCLEOTIDE SEQUENCE [LARGE SCALE GENOMIC DNA]</scope>
    <source>
        <strain evidence="7">cv. Shenzhen</strain>
        <tissue evidence="6">Stem</tissue>
    </source>
</reference>
<proteinExistence type="inferred from homology"/>
<dbReference type="EMBL" id="KZ451988">
    <property type="protein sequence ID" value="PKA53859.1"/>
    <property type="molecule type" value="Genomic_DNA"/>
</dbReference>
<dbReference type="PANTHER" id="PTHR13675">
    <property type="entry name" value="LYR MOTIF-CONTAINING PROTEIN 2"/>
    <property type="match status" value="1"/>
</dbReference>
<evidence type="ECO:0000313" key="7">
    <source>
        <dbReference type="Proteomes" id="UP000236161"/>
    </source>
</evidence>
<name>A0A2I0AE76_9ASPA</name>
<comment type="subcellular location">
    <subcellularLocation>
        <location evidence="1">Mitochondrion matrix</location>
    </subcellularLocation>
</comment>
<dbReference type="OrthoDB" id="273010at2759"/>
<dbReference type="InterPro" id="IPR008011">
    <property type="entry name" value="Complex1_LYR_dom"/>
</dbReference>
<protein>
    <recommendedName>
        <fullName evidence="5">Complex 1 LYR protein domain-containing protein</fullName>
    </recommendedName>
</protein>
<evidence type="ECO:0000256" key="3">
    <source>
        <dbReference type="ARBA" id="ARBA00023186"/>
    </source>
</evidence>
<sequence length="86" mass="10104">MAPHKLSGMQKQVLGLYRGFLRAAKLKDPEERLRIVSVVSSEFHRNAKNVDRKNFHYIEYLLHRGKRQLEQLKRSTTVSLTTINVR</sequence>
<keyword evidence="2" id="KW-0496">Mitochondrion</keyword>
<dbReference type="PANTHER" id="PTHR13675:SF1">
    <property type="entry name" value="SUCCINATE DEHYDROGENASE ASSEMBLY FACTOR 1, MITOCHONDRIAL"/>
    <property type="match status" value="1"/>
</dbReference>
<evidence type="ECO:0000313" key="6">
    <source>
        <dbReference type="EMBL" id="PKA53859.1"/>
    </source>
</evidence>
<dbReference type="GO" id="GO:0005759">
    <property type="term" value="C:mitochondrial matrix"/>
    <property type="evidence" value="ECO:0007669"/>
    <property type="project" value="UniProtKB-SubCell"/>
</dbReference>
<dbReference type="CDD" id="cd20268">
    <property type="entry name" value="Complex1_LYR_SDHAF1_LYRM8"/>
    <property type="match status" value="1"/>
</dbReference>
<feature type="domain" description="Complex 1 LYR protein" evidence="5">
    <location>
        <begin position="11"/>
        <end position="71"/>
    </location>
</feature>
<evidence type="ECO:0000259" key="5">
    <source>
        <dbReference type="Pfam" id="PF05347"/>
    </source>
</evidence>
<gene>
    <name evidence="6" type="ORF">AXF42_Ash011339</name>
</gene>
<dbReference type="Proteomes" id="UP000236161">
    <property type="component" value="Unassembled WGS sequence"/>
</dbReference>